<evidence type="ECO:0000313" key="5">
    <source>
        <dbReference type="EMBL" id="ADL59267.1"/>
    </source>
</evidence>
<dbReference type="HAMAP" id="MF_00317">
    <property type="entry name" value="DNApol_clamp_arch"/>
    <property type="match status" value="1"/>
</dbReference>
<dbReference type="GO" id="GO:0006275">
    <property type="term" value="P:regulation of DNA replication"/>
    <property type="evidence" value="ECO:0007669"/>
    <property type="project" value="UniProtKB-UniRule"/>
</dbReference>
<dbReference type="GeneID" id="77400467"/>
<dbReference type="GO" id="GO:0006272">
    <property type="term" value="P:leading strand elongation"/>
    <property type="evidence" value="ECO:0007669"/>
    <property type="project" value="TreeGrafter"/>
</dbReference>
<dbReference type="OrthoDB" id="14749at2157"/>
<dbReference type="PRINTS" id="PR00339">
    <property type="entry name" value="PCNACYCLIN"/>
</dbReference>
<evidence type="ECO:0000256" key="3">
    <source>
        <dbReference type="HAMAP-Rule" id="MF_00317"/>
    </source>
</evidence>
<dbReference type="CDD" id="cd00577">
    <property type="entry name" value="PCNA"/>
    <property type="match status" value="1"/>
</dbReference>
<proteinExistence type="inferred from homology"/>
<dbReference type="AlphaFoldDB" id="D9PYG9"/>
<accession>D9PYG9</accession>
<evidence type="ECO:0000256" key="1">
    <source>
        <dbReference type="ARBA" id="ARBA00022705"/>
    </source>
</evidence>
<dbReference type="PaxDb" id="79929-MTBMA_c16980"/>
<comment type="similarity">
    <text evidence="3">Belongs to the PCNA family.</text>
</comment>
<dbReference type="Pfam" id="PF00705">
    <property type="entry name" value="PCNA_N"/>
    <property type="match status" value="1"/>
</dbReference>
<dbReference type="PANTHER" id="PTHR11352:SF0">
    <property type="entry name" value="PROLIFERATING CELL NUCLEAR ANTIGEN"/>
    <property type="match status" value="1"/>
</dbReference>
<organism evidence="5 6">
    <name type="scientific">Methanothermobacter marburgensis (strain ATCC BAA-927 / DSM 2133 / JCM 14651 / NBRC 100331 / OCM 82 / Marburg)</name>
    <name type="common">Methanobacterium thermoautotrophicum</name>
    <dbReference type="NCBI Taxonomy" id="79929"/>
    <lineage>
        <taxon>Archaea</taxon>
        <taxon>Methanobacteriati</taxon>
        <taxon>Methanobacteriota</taxon>
        <taxon>Methanomada group</taxon>
        <taxon>Methanobacteria</taxon>
        <taxon>Methanobacteriales</taxon>
        <taxon>Methanobacteriaceae</taxon>
        <taxon>Methanothermobacter</taxon>
    </lineage>
</organism>
<dbReference type="PANTHER" id="PTHR11352">
    <property type="entry name" value="PROLIFERATING CELL NUCLEAR ANTIGEN"/>
    <property type="match status" value="1"/>
</dbReference>
<reference key="1">
    <citation type="submission" date="2009-08" db="EMBL/GenBank/DDBJ databases">
        <title>The genome sequence of Methanothermobacter marburgensis.</title>
        <authorList>
            <person name="Kaster A."/>
            <person name="Seedorf H."/>
            <person name="Goenrich M."/>
            <person name="Wiezer A."/>
            <person name="Liesegang H."/>
            <person name="Thauer R."/>
            <person name="Gottschalk G."/>
        </authorList>
    </citation>
    <scope>NUCLEOTIDE SEQUENCE</scope>
    <source>
        <strain>Marburg</strain>
    </source>
</reference>
<gene>
    <name evidence="3" type="primary">pcn</name>
    <name evidence="5" type="synonym">pcnA</name>
    <name evidence="5" type="ordered locus">MTBMA_c16980</name>
</gene>
<keyword evidence="2 3" id="KW-0238">DNA-binding</keyword>
<dbReference type="GO" id="GO:0030337">
    <property type="term" value="F:DNA polymerase processivity factor activity"/>
    <property type="evidence" value="ECO:0007669"/>
    <property type="project" value="UniProtKB-UniRule"/>
</dbReference>
<dbReference type="HOGENOM" id="CLU_043978_1_1_2"/>
<dbReference type="InterPro" id="IPR022659">
    <property type="entry name" value="Pr_cel_nuc_antig_CS"/>
</dbReference>
<dbReference type="EMBL" id="CP001710">
    <property type="protein sequence ID" value="ADL59267.1"/>
    <property type="molecule type" value="Genomic_DNA"/>
</dbReference>
<evidence type="ECO:0000256" key="2">
    <source>
        <dbReference type="ARBA" id="ARBA00023125"/>
    </source>
</evidence>
<keyword evidence="6" id="KW-1185">Reference proteome</keyword>
<dbReference type="Proteomes" id="UP000000345">
    <property type="component" value="Chromosome"/>
</dbReference>
<dbReference type="InterPro" id="IPR000730">
    <property type="entry name" value="Pr_cel_nuc_antig"/>
</dbReference>
<dbReference type="RefSeq" id="WP_013296477.1">
    <property type="nucleotide sequence ID" value="NC_014408.1"/>
</dbReference>
<dbReference type="GeneID" id="9705409"/>
<comment type="subunit">
    <text evidence="3">Homotrimer. The subunits circularize to form a toroid; DNA passes through its center. Replication factor C (RFC) is required to load the toroid on the DNA.</text>
</comment>
<evidence type="ECO:0000313" key="6">
    <source>
        <dbReference type="Proteomes" id="UP000000345"/>
    </source>
</evidence>
<dbReference type="KEGG" id="mmg:MTBMA_c16980"/>
<dbReference type="InterPro" id="IPR046938">
    <property type="entry name" value="DNA_clamp_sf"/>
</dbReference>
<reference evidence="5 6" key="2">
    <citation type="journal article" date="2010" name="J. Bacteriol.">
        <title>Complete genome sequence of Methanothermobacter marburgensis, a methanoarchaeon model organism.</title>
        <authorList>
            <person name="Liesegang H."/>
            <person name="Kaster A.K."/>
            <person name="Wiezer A."/>
            <person name="Goenrich M."/>
            <person name="Wollherr A."/>
            <person name="Seedorf H."/>
            <person name="Gottschalk G."/>
            <person name="Thauer R.K."/>
        </authorList>
    </citation>
    <scope>NUCLEOTIDE SEQUENCE [LARGE SCALE GENOMIC DNA]</scope>
    <source>
        <strain evidence="6">ATCC BAA-927 / DSM 2133 / JCM 14651 / NBRC 100331 / OCM 82 / Marburg</strain>
    </source>
</reference>
<dbReference type="STRING" id="79929.MTBMA_c16980"/>
<feature type="domain" description="Proliferating cell nuclear antigen PCNA N-terminal" evidence="4">
    <location>
        <begin position="1"/>
        <end position="117"/>
    </location>
</feature>
<protein>
    <recommendedName>
        <fullName evidence="3">DNA polymerase sliding clamp</fullName>
    </recommendedName>
    <alternativeName>
        <fullName evidence="3">Proliferating cell nuclear antigen homolog</fullName>
        <shortName evidence="3">PCNA</shortName>
    </alternativeName>
</protein>
<evidence type="ECO:0000259" key="4">
    <source>
        <dbReference type="Pfam" id="PF00705"/>
    </source>
</evidence>
<dbReference type="PROSITE" id="PS01251">
    <property type="entry name" value="PCNA_1"/>
    <property type="match status" value="1"/>
</dbReference>
<dbReference type="SUPFAM" id="SSF55979">
    <property type="entry name" value="DNA clamp"/>
    <property type="match status" value="2"/>
</dbReference>
<dbReference type="NCBIfam" id="NF002222">
    <property type="entry name" value="PRK01115.1-5"/>
    <property type="match status" value="1"/>
</dbReference>
<sequence>MFKAELNDPNILRTSFDAISSIVDEVQIQISAEGLRLDALDRSHITYVHLELKSELFDEYVCDEPEKINVDTEELMKVLKRAKANDRVILSTDEGNLIVQFEGEAVRTFKIRLIDIEYETPSPPEIQYENEFEVPFQLLKDSIADIDIFSDKITFRVDEDRFMASAEGEFGDAEIEYLHGEKITKPARSVYSLDKIKEMLKADKFSETAIINLGDDMPLKLTLKMASNEGELSFLLAPRIEAEE</sequence>
<name>D9PYG9_METTM</name>
<dbReference type="GO" id="GO:0003677">
    <property type="term" value="F:DNA binding"/>
    <property type="evidence" value="ECO:0007669"/>
    <property type="project" value="UniProtKB-UniRule"/>
</dbReference>
<comment type="function">
    <text evidence="3">Sliding clamp subunit that acts as a moving platform for DNA processing. Responsible for tethering the catalytic subunit of DNA polymerase and other proteins to DNA during high-speed replication.</text>
</comment>
<dbReference type="Gene3D" id="3.70.10.10">
    <property type="match status" value="1"/>
</dbReference>
<dbReference type="PATRIC" id="fig|79929.8.peg.1638"/>
<keyword evidence="1 3" id="KW-0235">DNA replication</keyword>
<dbReference type="InterPro" id="IPR022648">
    <property type="entry name" value="Pr_cel_nuc_antig_N"/>
</dbReference>
<dbReference type="NCBIfam" id="TIGR00590">
    <property type="entry name" value="pcna"/>
    <property type="match status" value="1"/>
</dbReference>